<dbReference type="RefSeq" id="WP_007547450.1">
    <property type="nucleotide sequence ID" value="NZ_ABZS01000125.1"/>
</dbReference>
<evidence type="ECO:0000256" key="4">
    <source>
        <dbReference type="ARBA" id="ARBA00022989"/>
    </source>
</evidence>
<dbReference type="PANTHER" id="PTHR30477">
    <property type="entry name" value="ABC-TRANSPORTER METAL-BINDING PROTEIN"/>
    <property type="match status" value="1"/>
</dbReference>
<feature type="transmembrane region" description="Helical" evidence="7">
    <location>
        <begin position="129"/>
        <end position="146"/>
    </location>
</feature>
<protein>
    <submittedName>
        <fullName evidence="8">Metal ion ABC transporter, permease</fullName>
    </submittedName>
</protein>
<evidence type="ECO:0000256" key="2">
    <source>
        <dbReference type="ARBA" id="ARBA00008034"/>
    </source>
</evidence>
<feature type="transmembrane region" description="Helical" evidence="7">
    <location>
        <begin position="84"/>
        <end position="103"/>
    </location>
</feature>
<name>C4FKZ7_9AQUI</name>
<keyword evidence="3 6" id="KW-0812">Transmembrane</keyword>
<dbReference type="InterPro" id="IPR001626">
    <property type="entry name" value="ABC_TroCD"/>
</dbReference>
<comment type="subcellular location">
    <subcellularLocation>
        <location evidence="6">Cell membrane</location>
        <topology evidence="6">Multi-pass membrane protein</topology>
    </subcellularLocation>
    <subcellularLocation>
        <location evidence="1">Membrane</location>
        <topology evidence="1">Multi-pass membrane protein</topology>
    </subcellularLocation>
</comment>
<dbReference type="AlphaFoldDB" id="C4FKZ7"/>
<dbReference type="EMBL" id="ABZS01000125">
    <property type="protein sequence ID" value="EEP60258.1"/>
    <property type="molecule type" value="Genomic_DNA"/>
</dbReference>
<reference evidence="8 9" key="1">
    <citation type="submission" date="2009-04" db="EMBL/GenBank/DDBJ databases">
        <authorList>
            <person name="Reysenbach A.-L."/>
            <person name="Heidelberg J.F."/>
            <person name="Nelson W.C."/>
        </authorList>
    </citation>
    <scope>NUCLEOTIDE SEQUENCE [LARGE SCALE GENOMIC DNA]</scope>
    <source>
        <strain evidence="8 9">SS-5</strain>
    </source>
</reference>
<dbReference type="InterPro" id="IPR037294">
    <property type="entry name" value="ABC_BtuC-like"/>
</dbReference>
<keyword evidence="5 7" id="KW-0472">Membrane</keyword>
<dbReference type="GO" id="GO:0010043">
    <property type="term" value="P:response to zinc ion"/>
    <property type="evidence" value="ECO:0007669"/>
    <property type="project" value="TreeGrafter"/>
</dbReference>
<evidence type="ECO:0000313" key="8">
    <source>
        <dbReference type="EMBL" id="EEP60258.1"/>
    </source>
</evidence>
<feature type="transmembrane region" description="Helical" evidence="7">
    <location>
        <begin position="198"/>
        <end position="218"/>
    </location>
</feature>
<proteinExistence type="inferred from homology"/>
<organism evidence="8 9">
    <name type="scientific">Sulfurihydrogenibium yellowstonense SS-5</name>
    <dbReference type="NCBI Taxonomy" id="432331"/>
    <lineage>
        <taxon>Bacteria</taxon>
        <taxon>Pseudomonadati</taxon>
        <taxon>Aquificota</taxon>
        <taxon>Aquificia</taxon>
        <taxon>Aquificales</taxon>
        <taxon>Hydrogenothermaceae</taxon>
        <taxon>Sulfurihydrogenibium</taxon>
    </lineage>
</organism>
<comment type="similarity">
    <text evidence="2 6">Belongs to the ABC-3 integral membrane protein family.</text>
</comment>
<evidence type="ECO:0000256" key="1">
    <source>
        <dbReference type="ARBA" id="ARBA00004141"/>
    </source>
</evidence>
<dbReference type="PANTHER" id="PTHR30477:SF19">
    <property type="entry name" value="METAL ABC TRANSPORTER PERMEASE"/>
    <property type="match status" value="1"/>
</dbReference>
<sequence length="249" mass="27503">MSDILVPALTLSIVLLVIHSYFGIEIIKRGIIFTDLSIGQMAAAGAAVSLFFFEGQYRYLISLSFALITAILIAFATKKEKVSAEGFIGLIYALGISLIFIIMSKSPHGLEELNNLLAYDILFVNMTEVYKTAILYTVLGLFLFAINRFTAGFIKEMLFFSIFSITITSSVSLAGVFVVFSLLIAPAFTVMQFFSKNLIIYAVILGSLINLLAVYVSYNFDLPTGYTIVFIQTFSAILSSIISFLRRSQ</sequence>
<feature type="transmembrane region" description="Helical" evidence="7">
    <location>
        <begin position="59"/>
        <end position="77"/>
    </location>
</feature>
<keyword evidence="9" id="KW-1185">Reference proteome</keyword>
<dbReference type="Pfam" id="PF00950">
    <property type="entry name" value="ABC-3"/>
    <property type="match status" value="2"/>
</dbReference>
<keyword evidence="4 7" id="KW-1133">Transmembrane helix</keyword>
<feature type="transmembrane region" description="Helical" evidence="7">
    <location>
        <begin position="158"/>
        <end position="186"/>
    </location>
</feature>
<accession>C4FKZ7</accession>
<dbReference type="Proteomes" id="UP000005540">
    <property type="component" value="Unassembled WGS sequence"/>
</dbReference>
<dbReference type="GO" id="GO:0055085">
    <property type="term" value="P:transmembrane transport"/>
    <property type="evidence" value="ECO:0007669"/>
    <property type="project" value="InterPro"/>
</dbReference>
<feature type="transmembrane region" description="Helical" evidence="7">
    <location>
        <begin position="6"/>
        <end position="24"/>
    </location>
</feature>
<dbReference type="GO" id="GO:0043190">
    <property type="term" value="C:ATP-binding cassette (ABC) transporter complex"/>
    <property type="evidence" value="ECO:0007669"/>
    <property type="project" value="InterPro"/>
</dbReference>
<feature type="transmembrane region" description="Helical" evidence="7">
    <location>
        <begin position="31"/>
        <end position="53"/>
    </location>
</feature>
<dbReference type="OrthoDB" id="14209at2"/>
<evidence type="ECO:0000256" key="5">
    <source>
        <dbReference type="ARBA" id="ARBA00023136"/>
    </source>
</evidence>
<evidence type="ECO:0000256" key="3">
    <source>
        <dbReference type="ARBA" id="ARBA00022692"/>
    </source>
</evidence>
<evidence type="ECO:0000256" key="7">
    <source>
        <dbReference type="SAM" id="Phobius"/>
    </source>
</evidence>
<keyword evidence="6" id="KW-0813">Transport</keyword>
<gene>
    <name evidence="8" type="ORF">SULYE_1251</name>
</gene>
<comment type="caution">
    <text evidence="8">The sequence shown here is derived from an EMBL/GenBank/DDBJ whole genome shotgun (WGS) entry which is preliminary data.</text>
</comment>
<feature type="transmembrane region" description="Helical" evidence="7">
    <location>
        <begin position="225"/>
        <end position="245"/>
    </location>
</feature>
<dbReference type="SUPFAM" id="SSF81345">
    <property type="entry name" value="ABC transporter involved in vitamin B12 uptake, BtuC"/>
    <property type="match status" value="1"/>
</dbReference>
<evidence type="ECO:0000256" key="6">
    <source>
        <dbReference type="RuleBase" id="RU003943"/>
    </source>
</evidence>
<evidence type="ECO:0000313" key="9">
    <source>
        <dbReference type="Proteomes" id="UP000005540"/>
    </source>
</evidence>